<organism evidence="2">
    <name type="scientific">Cacopsylla melanoneura</name>
    <dbReference type="NCBI Taxonomy" id="428564"/>
    <lineage>
        <taxon>Eukaryota</taxon>
        <taxon>Metazoa</taxon>
        <taxon>Ecdysozoa</taxon>
        <taxon>Arthropoda</taxon>
        <taxon>Hexapoda</taxon>
        <taxon>Insecta</taxon>
        <taxon>Pterygota</taxon>
        <taxon>Neoptera</taxon>
        <taxon>Paraneoptera</taxon>
        <taxon>Hemiptera</taxon>
        <taxon>Sternorrhyncha</taxon>
        <taxon>Psylloidea</taxon>
        <taxon>Psyllidae</taxon>
        <taxon>Psyllinae</taxon>
        <taxon>Cacopsylla</taxon>
    </lineage>
</organism>
<dbReference type="EMBL" id="HBUF01110096">
    <property type="protein sequence ID" value="CAG6639987.1"/>
    <property type="molecule type" value="Transcribed_RNA"/>
</dbReference>
<accession>A0A8D8QWZ8</accession>
<dbReference type="EMBL" id="HBUF01110095">
    <property type="protein sequence ID" value="CAG6639983.1"/>
    <property type="molecule type" value="Transcribed_RNA"/>
</dbReference>
<evidence type="ECO:0000256" key="1">
    <source>
        <dbReference type="SAM" id="MobiDB-lite"/>
    </source>
</evidence>
<feature type="region of interest" description="Disordered" evidence="1">
    <location>
        <begin position="65"/>
        <end position="87"/>
    </location>
</feature>
<dbReference type="AlphaFoldDB" id="A0A8D8QWZ8"/>
<reference evidence="2" key="1">
    <citation type="submission" date="2021-05" db="EMBL/GenBank/DDBJ databases">
        <authorList>
            <person name="Alioto T."/>
            <person name="Alioto T."/>
            <person name="Gomez Garrido J."/>
        </authorList>
    </citation>
    <scope>NUCLEOTIDE SEQUENCE</scope>
</reference>
<protein>
    <submittedName>
        <fullName evidence="2">Uncharacterized protein</fullName>
    </submittedName>
</protein>
<sequence>MSTPLSWMPWISIRWECRPSNGCHGYHSCLPVSPPPVGTLYSVYSLRLAKCILKQCSYLLEPCTSHSRSNKERGTRLPNRVENQSFLHPRPTRRACPLFINSSNILKVNLVPHPHKTHPNQE</sequence>
<evidence type="ECO:0000313" key="2">
    <source>
        <dbReference type="EMBL" id="CAG6639983.1"/>
    </source>
</evidence>
<proteinExistence type="predicted"/>
<name>A0A8D8QWZ8_9HEMI</name>